<gene>
    <name evidence="2" type="ORF">OTU49_011395</name>
</gene>
<feature type="non-terminal residue" evidence="2">
    <location>
        <position position="1"/>
    </location>
</feature>
<keyword evidence="3" id="KW-1185">Reference proteome</keyword>
<evidence type="ECO:0000313" key="3">
    <source>
        <dbReference type="Proteomes" id="UP001445076"/>
    </source>
</evidence>
<dbReference type="Proteomes" id="UP001445076">
    <property type="component" value="Unassembled WGS sequence"/>
</dbReference>
<evidence type="ECO:0000256" key="1">
    <source>
        <dbReference type="SAM" id="MobiDB-lite"/>
    </source>
</evidence>
<name>A0AAW0W3K8_CHEQU</name>
<feature type="compositionally biased region" description="Polar residues" evidence="1">
    <location>
        <begin position="217"/>
        <end position="238"/>
    </location>
</feature>
<feature type="compositionally biased region" description="Polar residues" evidence="1">
    <location>
        <begin position="250"/>
        <end position="264"/>
    </location>
</feature>
<dbReference type="EMBL" id="JARKIK010000087">
    <property type="protein sequence ID" value="KAK8724008.1"/>
    <property type="molecule type" value="Genomic_DNA"/>
</dbReference>
<feature type="non-terminal residue" evidence="2">
    <location>
        <position position="358"/>
    </location>
</feature>
<dbReference type="AlphaFoldDB" id="A0AAW0W3K8"/>
<organism evidence="2 3">
    <name type="scientific">Cherax quadricarinatus</name>
    <name type="common">Australian red claw crayfish</name>
    <dbReference type="NCBI Taxonomy" id="27406"/>
    <lineage>
        <taxon>Eukaryota</taxon>
        <taxon>Metazoa</taxon>
        <taxon>Ecdysozoa</taxon>
        <taxon>Arthropoda</taxon>
        <taxon>Crustacea</taxon>
        <taxon>Multicrustacea</taxon>
        <taxon>Malacostraca</taxon>
        <taxon>Eumalacostraca</taxon>
        <taxon>Eucarida</taxon>
        <taxon>Decapoda</taxon>
        <taxon>Pleocyemata</taxon>
        <taxon>Astacidea</taxon>
        <taxon>Parastacoidea</taxon>
        <taxon>Parastacidae</taxon>
        <taxon>Cherax</taxon>
    </lineage>
</organism>
<protein>
    <submittedName>
        <fullName evidence="2">Uncharacterized protein</fullName>
    </submittedName>
</protein>
<feature type="region of interest" description="Disordered" evidence="1">
    <location>
        <begin position="217"/>
        <end position="264"/>
    </location>
</feature>
<comment type="caution">
    <text evidence="2">The sequence shown here is derived from an EMBL/GenBank/DDBJ whole genome shotgun (WGS) entry which is preliminary data.</text>
</comment>
<accession>A0AAW0W3K8</accession>
<feature type="region of interest" description="Disordered" evidence="1">
    <location>
        <begin position="1"/>
        <end position="21"/>
    </location>
</feature>
<proteinExistence type="predicted"/>
<evidence type="ECO:0000313" key="2">
    <source>
        <dbReference type="EMBL" id="KAK8724008.1"/>
    </source>
</evidence>
<reference evidence="2 3" key="1">
    <citation type="journal article" date="2024" name="BMC Genomics">
        <title>Genome assembly of redclaw crayfish (Cherax quadricarinatus) provides insights into its immune adaptation and hypoxia tolerance.</title>
        <authorList>
            <person name="Liu Z."/>
            <person name="Zheng J."/>
            <person name="Li H."/>
            <person name="Fang K."/>
            <person name="Wang S."/>
            <person name="He J."/>
            <person name="Zhou D."/>
            <person name="Weng S."/>
            <person name="Chi M."/>
            <person name="Gu Z."/>
            <person name="He J."/>
            <person name="Li F."/>
            <person name="Wang M."/>
        </authorList>
    </citation>
    <scope>NUCLEOTIDE SEQUENCE [LARGE SCALE GENOMIC DNA]</scope>
    <source>
        <strain evidence="2">ZL_2023a</strain>
    </source>
</reference>
<sequence>GVAKRKRMAAVQPEASDNAEEESYFASAGGTYVEDPFPNLKGFLYWANTQSKDAVSARIEMLQEKLEQIHIAHAEASKELQSHILQFSTMIKIWGDEFQKELDQRYGIEKMKVIEDLQNPHKLQGPLIKGVLNTTVASLASGVGGKTITEMKILYIKGFQLARIIAEIYEERVRYQPRIRFRANHLQRFHLGTICSDVDQQELKIYQENLSCRNTDGQEETTQWLRKQSDTDLSLQTDQSEESKASSSSHHTGQCNEPRSSSPSLYTIHCKESKNLSPKTSLKPGQKFKDGVKKTIRLEHHGPLRRPLVAQLIEAEKQAYPEVENAQPENAANEMEEWNVDDSEMKICLDENENVTSQ</sequence>